<evidence type="ECO:0000256" key="1">
    <source>
        <dbReference type="ARBA" id="ARBA00004651"/>
    </source>
</evidence>
<evidence type="ECO:0000256" key="5">
    <source>
        <dbReference type="ARBA" id="ARBA00022475"/>
    </source>
</evidence>
<feature type="transmembrane region" description="Helical" evidence="10">
    <location>
        <begin position="171"/>
        <end position="190"/>
    </location>
</feature>
<evidence type="ECO:0000256" key="3">
    <source>
        <dbReference type="ARBA" id="ARBA00022106"/>
    </source>
</evidence>
<keyword evidence="6 10" id="KW-0812">Transmembrane</keyword>
<dbReference type="InterPro" id="IPR048279">
    <property type="entry name" value="MdtK-like"/>
</dbReference>
<dbReference type="AlphaFoldDB" id="A0A918MN40"/>
<feature type="transmembrane region" description="Helical" evidence="10">
    <location>
        <begin position="21"/>
        <end position="44"/>
    </location>
</feature>
<dbReference type="Proteomes" id="UP000634668">
    <property type="component" value="Unassembled WGS sequence"/>
</dbReference>
<feature type="transmembrane region" description="Helical" evidence="10">
    <location>
        <begin position="50"/>
        <end position="75"/>
    </location>
</feature>
<feature type="transmembrane region" description="Helical" evidence="10">
    <location>
        <begin position="196"/>
        <end position="217"/>
    </location>
</feature>
<gene>
    <name evidence="11" type="ORF">GCM10007383_23620</name>
</gene>
<dbReference type="PIRSF" id="PIRSF006603">
    <property type="entry name" value="DinF"/>
    <property type="match status" value="1"/>
</dbReference>
<evidence type="ECO:0000256" key="6">
    <source>
        <dbReference type="ARBA" id="ARBA00022692"/>
    </source>
</evidence>
<keyword evidence="9" id="KW-0046">Antibiotic resistance</keyword>
<feature type="transmembrane region" description="Helical" evidence="10">
    <location>
        <begin position="286"/>
        <end position="308"/>
    </location>
</feature>
<dbReference type="InterPro" id="IPR051327">
    <property type="entry name" value="MATE_MepA_subfamily"/>
</dbReference>
<feature type="transmembrane region" description="Helical" evidence="10">
    <location>
        <begin position="256"/>
        <end position="280"/>
    </location>
</feature>
<dbReference type="EMBL" id="BMWP01000015">
    <property type="protein sequence ID" value="GGW38077.1"/>
    <property type="molecule type" value="Genomic_DNA"/>
</dbReference>
<feature type="transmembrane region" description="Helical" evidence="10">
    <location>
        <begin position="428"/>
        <end position="449"/>
    </location>
</feature>
<comment type="subcellular location">
    <subcellularLocation>
        <location evidence="1">Cell membrane</location>
        <topology evidence="1">Multi-pass membrane protein</topology>
    </subcellularLocation>
</comment>
<feature type="transmembrane region" description="Helical" evidence="10">
    <location>
        <begin position="371"/>
        <end position="393"/>
    </location>
</feature>
<feature type="transmembrane region" description="Helical" evidence="10">
    <location>
        <begin position="96"/>
        <end position="117"/>
    </location>
</feature>
<name>A0A918MN40_9FLAO</name>
<keyword evidence="8 10" id="KW-0472">Membrane</keyword>
<keyword evidence="4" id="KW-0813">Transport</keyword>
<feature type="transmembrane region" description="Helical" evidence="10">
    <location>
        <begin position="320"/>
        <end position="339"/>
    </location>
</feature>
<evidence type="ECO:0000313" key="12">
    <source>
        <dbReference type="Proteomes" id="UP000634668"/>
    </source>
</evidence>
<comment type="similarity">
    <text evidence="2">Belongs to the multi antimicrobial extrusion (MATE) (TC 2.A.66.1) family. MepA subfamily.</text>
</comment>
<evidence type="ECO:0000256" key="8">
    <source>
        <dbReference type="ARBA" id="ARBA00023136"/>
    </source>
</evidence>
<keyword evidence="5" id="KW-1003">Cell membrane</keyword>
<dbReference type="Pfam" id="PF01554">
    <property type="entry name" value="MatE"/>
    <property type="match status" value="2"/>
</dbReference>
<sequence length="468" mass="50679">MSKVSAEQLGNEPIGKLLIKQAVPASIGILVMSLNVLVDSIFVGNWIGSIAIAAINVVLPVSFFIGALGMAIGIGGSSIISRALGSNDHKKAVKTFGNQIALTLLVTVAMVFLGLYYTDSLIPAFGGKGAIFEPAKVYYTIVLYGVPFLALCMMGNTVIRAEGKPKFAMNAMIIPSVGNLLMDYVFIYVFDWGMEGAAWATTIGYILCFAYILYFFLSQNSELKLNWSHLGFNGAILKEIGALGFVTLSRQAVVSVIYLLMNNILFNLGGEAMVAVYAIIGRMLMFALFPVFGVTQGFLPIAGFNYGAQKFDRVKESISTAIKYAAILATIVFIGLMIFPTEIAGLFLSSRPDISAEELAMNTFVLEHTPMAMRLVFAATPIIALQLIGAAYFQAIGKAVPALLLTLSRQGFFFIPLILILPTYLGELGVWISFPIADVLATLVTGYFLRKEVRKTLVVPRDLQKDAQ</sequence>
<dbReference type="PANTHER" id="PTHR43823">
    <property type="entry name" value="SPORULATION PROTEIN YKVU"/>
    <property type="match status" value="1"/>
</dbReference>
<proteinExistence type="inferred from homology"/>
<comment type="caution">
    <text evidence="11">The sequence shown here is derived from an EMBL/GenBank/DDBJ whole genome shotgun (WGS) entry which is preliminary data.</text>
</comment>
<dbReference type="RefSeq" id="WP_026813455.1">
    <property type="nucleotide sequence ID" value="NZ_BMWP01000015.1"/>
</dbReference>
<dbReference type="GO" id="GO:0015297">
    <property type="term" value="F:antiporter activity"/>
    <property type="evidence" value="ECO:0007669"/>
    <property type="project" value="InterPro"/>
</dbReference>
<evidence type="ECO:0000256" key="2">
    <source>
        <dbReference type="ARBA" id="ARBA00008417"/>
    </source>
</evidence>
<evidence type="ECO:0000313" key="11">
    <source>
        <dbReference type="EMBL" id="GGW38077.1"/>
    </source>
</evidence>
<keyword evidence="7 10" id="KW-1133">Transmembrane helix</keyword>
<reference evidence="11" key="2">
    <citation type="submission" date="2020-09" db="EMBL/GenBank/DDBJ databases">
        <authorList>
            <person name="Sun Q."/>
            <person name="Kim S."/>
        </authorList>
    </citation>
    <scope>NUCLEOTIDE SEQUENCE</scope>
    <source>
        <strain evidence="11">KCTC 12113</strain>
    </source>
</reference>
<accession>A0A918MN40</accession>
<protein>
    <recommendedName>
        <fullName evidence="3">Multidrug export protein MepA</fullName>
    </recommendedName>
</protein>
<evidence type="ECO:0000256" key="10">
    <source>
        <dbReference type="SAM" id="Phobius"/>
    </source>
</evidence>
<dbReference type="GO" id="GO:0005886">
    <property type="term" value="C:plasma membrane"/>
    <property type="evidence" value="ECO:0007669"/>
    <property type="project" value="UniProtKB-SubCell"/>
</dbReference>
<dbReference type="GO" id="GO:0042910">
    <property type="term" value="F:xenobiotic transmembrane transporter activity"/>
    <property type="evidence" value="ECO:0007669"/>
    <property type="project" value="InterPro"/>
</dbReference>
<evidence type="ECO:0000256" key="9">
    <source>
        <dbReference type="ARBA" id="ARBA00023251"/>
    </source>
</evidence>
<dbReference type="NCBIfam" id="TIGR00797">
    <property type="entry name" value="matE"/>
    <property type="match status" value="1"/>
</dbReference>
<dbReference type="CDD" id="cd13143">
    <property type="entry name" value="MATE_MepA_like"/>
    <property type="match status" value="1"/>
</dbReference>
<dbReference type="InterPro" id="IPR045070">
    <property type="entry name" value="MATE_MepA-like"/>
</dbReference>
<keyword evidence="12" id="KW-1185">Reference proteome</keyword>
<feature type="transmembrane region" description="Helical" evidence="10">
    <location>
        <begin position="400"/>
        <end position="422"/>
    </location>
</feature>
<evidence type="ECO:0000256" key="4">
    <source>
        <dbReference type="ARBA" id="ARBA00022448"/>
    </source>
</evidence>
<feature type="transmembrane region" description="Helical" evidence="10">
    <location>
        <begin position="137"/>
        <end position="159"/>
    </location>
</feature>
<organism evidence="11 12">
    <name type="scientific">Arenibacter certesii</name>
    <dbReference type="NCBI Taxonomy" id="228955"/>
    <lineage>
        <taxon>Bacteria</taxon>
        <taxon>Pseudomonadati</taxon>
        <taxon>Bacteroidota</taxon>
        <taxon>Flavobacteriia</taxon>
        <taxon>Flavobacteriales</taxon>
        <taxon>Flavobacteriaceae</taxon>
        <taxon>Arenibacter</taxon>
    </lineage>
</organism>
<evidence type="ECO:0000256" key="7">
    <source>
        <dbReference type="ARBA" id="ARBA00022989"/>
    </source>
</evidence>
<dbReference type="PANTHER" id="PTHR43823:SF3">
    <property type="entry name" value="MULTIDRUG EXPORT PROTEIN MEPA"/>
    <property type="match status" value="1"/>
</dbReference>
<dbReference type="InterPro" id="IPR002528">
    <property type="entry name" value="MATE_fam"/>
</dbReference>
<dbReference type="GO" id="GO:0046677">
    <property type="term" value="P:response to antibiotic"/>
    <property type="evidence" value="ECO:0007669"/>
    <property type="project" value="UniProtKB-KW"/>
</dbReference>
<reference evidence="11" key="1">
    <citation type="journal article" date="2014" name="Int. J. Syst. Evol. Microbiol.">
        <title>Complete genome sequence of Corynebacterium casei LMG S-19264T (=DSM 44701T), isolated from a smear-ripened cheese.</title>
        <authorList>
            <consortium name="US DOE Joint Genome Institute (JGI-PGF)"/>
            <person name="Walter F."/>
            <person name="Albersmeier A."/>
            <person name="Kalinowski J."/>
            <person name="Ruckert C."/>
        </authorList>
    </citation>
    <scope>NUCLEOTIDE SEQUENCE</scope>
    <source>
        <strain evidence="11">KCTC 12113</strain>
    </source>
</reference>